<keyword evidence="5" id="KW-1185">Reference proteome</keyword>
<evidence type="ECO:0000256" key="1">
    <source>
        <dbReference type="SAM" id="MobiDB-lite"/>
    </source>
</evidence>
<dbReference type="InterPro" id="IPR036779">
    <property type="entry name" value="LysM_dom_sf"/>
</dbReference>
<organism evidence="4 5">
    <name type="scientific">Cyphellophora attinorum</name>
    <dbReference type="NCBI Taxonomy" id="1664694"/>
    <lineage>
        <taxon>Eukaryota</taxon>
        <taxon>Fungi</taxon>
        <taxon>Dikarya</taxon>
        <taxon>Ascomycota</taxon>
        <taxon>Pezizomycotina</taxon>
        <taxon>Eurotiomycetes</taxon>
        <taxon>Chaetothyriomycetidae</taxon>
        <taxon>Chaetothyriales</taxon>
        <taxon>Cyphellophoraceae</taxon>
        <taxon>Cyphellophora</taxon>
    </lineage>
</organism>
<keyword evidence="2" id="KW-0732">Signal</keyword>
<evidence type="ECO:0000313" key="5">
    <source>
        <dbReference type="Proteomes" id="UP000038010"/>
    </source>
</evidence>
<dbReference type="Gene3D" id="3.10.350.10">
    <property type="entry name" value="LysM domain"/>
    <property type="match status" value="1"/>
</dbReference>
<feature type="domain" description="LysM" evidence="3">
    <location>
        <begin position="184"/>
        <end position="229"/>
    </location>
</feature>
<dbReference type="OrthoDB" id="2349272at2759"/>
<protein>
    <recommendedName>
        <fullName evidence="3">LysM domain-containing protein</fullName>
    </recommendedName>
</protein>
<feature type="region of interest" description="Disordered" evidence="1">
    <location>
        <begin position="245"/>
        <end position="329"/>
    </location>
</feature>
<dbReference type="InterPro" id="IPR018392">
    <property type="entry name" value="LysM"/>
</dbReference>
<dbReference type="Pfam" id="PF01476">
    <property type="entry name" value="LysM"/>
    <property type="match status" value="1"/>
</dbReference>
<accession>A0A0N1H4I0</accession>
<feature type="compositionally biased region" description="Polar residues" evidence="1">
    <location>
        <begin position="108"/>
        <end position="139"/>
    </location>
</feature>
<dbReference type="SMART" id="SM00257">
    <property type="entry name" value="LysM"/>
    <property type="match status" value="1"/>
</dbReference>
<dbReference type="AlphaFoldDB" id="A0A0N1H4I0"/>
<feature type="compositionally biased region" description="Low complexity" evidence="1">
    <location>
        <begin position="140"/>
        <end position="173"/>
    </location>
</feature>
<dbReference type="EMBL" id="LFJN01000038">
    <property type="protein sequence ID" value="KPI35633.1"/>
    <property type="molecule type" value="Genomic_DNA"/>
</dbReference>
<evidence type="ECO:0000313" key="4">
    <source>
        <dbReference type="EMBL" id="KPI35633.1"/>
    </source>
</evidence>
<feature type="region of interest" description="Disordered" evidence="1">
    <location>
        <begin position="84"/>
        <end position="173"/>
    </location>
</feature>
<reference evidence="4 5" key="1">
    <citation type="submission" date="2015-06" db="EMBL/GenBank/DDBJ databases">
        <title>Draft genome of the ant-associated black yeast Phialophora attae CBS 131958.</title>
        <authorList>
            <person name="Moreno L.F."/>
            <person name="Stielow B.J."/>
            <person name="de Hoog S."/>
            <person name="Vicente V.A."/>
            <person name="Weiss V.A."/>
            <person name="de Vries M."/>
            <person name="Cruz L.M."/>
            <person name="Souza E.M."/>
        </authorList>
    </citation>
    <scope>NUCLEOTIDE SEQUENCE [LARGE SCALE GENOMIC DNA]</scope>
    <source>
        <strain evidence="4 5">CBS 131958</strain>
    </source>
</reference>
<dbReference type="GeneID" id="28736824"/>
<sequence>MLKKYLTLGLPLLAAHLVACHDDDYASTVTNTGTMTVTSVVSDPGSSPAPSSLDLTAIASALLKIHSIAQQAAVSVSSVSLSSIPATTGQSTQSPAAGSASSLGATGQNTQTAVTSPVATGQNTQTAVTSPVATGQNTQPAASGGAPSSGSSGVSQPAPSASSGGAPPASAATGAATAATSGCKTYTMKVGDTGYAIAKAHGLSDVSQITALNPGIIYEKIPVGKVLVLPPTATGSDLGSAPDCKAPAGGAAAAGGSASSGGAPSASSPASSGGAPPPSSPAASGSQTSAPKSTGSAGQNVVPVASSPSGTASAPTGEHTLGAPPSGVEPATTDCAGAKFADECTTAKDAAPFIVKAFADYTITTPEEQAALLSIMIFESGKFMYKRNHFPGTPGQGTTNMMSPTYVKEYAASFPELSDGLAKAAGDVSKILDLVVDNKYSFGSASWFYTKKCTDADKKGVKLGTTAGYTSYLKDCVGVDAAPERLAGYDLARKALGVPIAP</sequence>
<dbReference type="VEuPathDB" id="FungiDB:AB675_4782"/>
<feature type="compositionally biased region" description="Low complexity" evidence="1">
    <location>
        <begin position="94"/>
        <end position="107"/>
    </location>
</feature>
<gene>
    <name evidence="4" type="ORF">AB675_4782</name>
</gene>
<dbReference type="CDD" id="cd00118">
    <property type="entry name" value="LysM"/>
    <property type="match status" value="1"/>
</dbReference>
<dbReference type="PROSITE" id="PS51782">
    <property type="entry name" value="LYSM"/>
    <property type="match status" value="1"/>
</dbReference>
<evidence type="ECO:0000256" key="2">
    <source>
        <dbReference type="SAM" id="SignalP"/>
    </source>
</evidence>
<feature type="chain" id="PRO_5005872990" description="LysM domain-containing protein" evidence="2">
    <location>
        <begin position="21"/>
        <end position="502"/>
    </location>
</feature>
<feature type="signal peptide" evidence="2">
    <location>
        <begin position="1"/>
        <end position="20"/>
    </location>
</feature>
<name>A0A0N1H4I0_9EURO</name>
<proteinExistence type="predicted"/>
<evidence type="ECO:0000259" key="3">
    <source>
        <dbReference type="PROSITE" id="PS51782"/>
    </source>
</evidence>
<feature type="compositionally biased region" description="Low complexity" evidence="1">
    <location>
        <begin position="301"/>
        <end position="317"/>
    </location>
</feature>
<feature type="compositionally biased region" description="Low complexity" evidence="1">
    <location>
        <begin position="246"/>
        <end position="274"/>
    </location>
</feature>
<comment type="caution">
    <text evidence="4">The sequence shown here is derived from an EMBL/GenBank/DDBJ whole genome shotgun (WGS) entry which is preliminary data.</text>
</comment>
<dbReference type="RefSeq" id="XP_017995596.1">
    <property type="nucleotide sequence ID" value="XM_018144945.1"/>
</dbReference>
<dbReference type="Proteomes" id="UP000038010">
    <property type="component" value="Unassembled WGS sequence"/>
</dbReference>
<feature type="compositionally biased region" description="Polar residues" evidence="1">
    <location>
        <begin position="287"/>
        <end position="299"/>
    </location>
</feature>